<evidence type="ECO:0000256" key="1">
    <source>
        <dbReference type="SAM" id="MobiDB-lite"/>
    </source>
</evidence>
<feature type="region of interest" description="Disordered" evidence="1">
    <location>
        <begin position="1"/>
        <end position="40"/>
    </location>
</feature>
<gene>
    <name evidence="2" type="ORF">VNI00_008193</name>
</gene>
<organism evidence="2 3">
    <name type="scientific">Paramarasmius palmivorus</name>
    <dbReference type="NCBI Taxonomy" id="297713"/>
    <lineage>
        <taxon>Eukaryota</taxon>
        <taxon>Fungi</taxon>
        <taxon>Dikarya</taxon>
        <taxon>Basidiomycota</taxon>
        <taxon>Agaricomycotina</taxon>
        <taxon>Agaricomycetes</taxon>
        <taxon>Agaricomycetidae</taxon>
        <taxon>Agaricales</taxon>
        <taxon>Marasmiineae</taxon>
        <taxon>Marasmiaceae</taxon>
        <taxon>Paramarasmius</taxon>
    </lineage>
</organism>
<feature type="region of interest" description="Disordered" evidence="1">
    <location>
        <begin position="93"/>
        <end position="117"/>
    </location>
</feature>
<keyword evidence="3" id="KW-1185">Reference proteome</keyword>
<protein>
    <submittedName>
        <fullName evidence="2">Uncharacterized protein</fullName>
    </submittedName>
</protein>
<evidence type="ECO:0000313" key="2">
    <source>
        <dbReference type="EMBL" id="KAK7043582.1"/>
    </source>
</evidence>
<reference evidence="2 3" key="1">
    <citation type="submission" date="2024-01" db="EMBL/GenBank/DDBJ databases">
        <title>A draft genome for a cacao thread blight-causing isolate of Paramarasmius palmivorus.</title>
        <authorList>
            <person name="Baruah I.K."/>
            <person name="Bukari Y."/>
            <person name="Amoako-Attah I."/>
            <person name="Meinhardt L.W."/>
            <person name="Bailey B.A."/>
            <person name="Cohen S.P."/>
        </authorList>
    </citation>
    <scope>NUCLEOTIDE SEQUENCE [LARGE SCALE GENOMIC DNA]</scope>
    <source>
        <strain evidence="2 3">GH-12</strain>
    </source>
</reference>
<dbReference type="Proteomes" id="UP001383192">
    <property type="component" value="Unassembled WGS sequence"/>
</dbReference>
<name>A0AAW0CZF5_9AGAR</name>
<evidence type="ECO:0000313" key="3">
    <source>
        <dbReference type="Proteomes" id="UP001383192"/>
    </source>
</evidence>
<feature type="compositionally biased region" description="Basic and acidic residues" evidence="1">
    <location>
        <begin position="31"/>
        <end position="40"/>
    </location>
</feature>
<sequence>MAHVPRPAKVQEPDTEYLTRQTSNDSSKPLFSKETDRRASIESVETFLSFNSAKRLPSPYETKRDYPLAPANEPQPPPYLAGGYNPGRIATPLSSPLQRPLGNNTLPSSPWPPAAASVHRATSTTPSSSTITAAAAARPLPNPFLASDSISRRPSLCPSTVTTSTSWSRGGYSANYPPFSLSAFPMPPNLNSTYPQTPRTDITTFSDPGPVRRHPSLLIPAGKLRQPSQFHSAPTTPMSYTAYHTGFLAVPERVAFPIHPRASPYNENHRWVQWHNPSPDVPRSSAASLVSYTTGKPVTLEFR</sequence>
<comment type="caution">
    <text evidence="2">The sequence shown here is derived from an EMBL/GenBank/DDBJ whole genome shotgun (WGS) entry which is preliminary data.</text>
</comment>
<feature type="compositionally biased region" description="Polar residues" evidence="1">
    <location>
        <begin position="18"/>
        <end position="29"/>
    </location>
</feature>
<feature type="compositionally biased region" description="Polar residues" evidence="1">
    <location>
        <begin position="93"/>
        <end position="106"/>
    </location>
</feature>
<proteinExistence type="predicted"/>
<dbReference type="AlphaFoldDB" id="A0AAW0CZF5"/>
<feature type="region of interest" description="Disordered" evidence="1">
    <location>
        <begin position="52"/>
        <end position="75"/>
    </location>
</feature>
<accession>A0AAW0CZF5</accession>
<dbReference type="EMBL" id="JAYKXP010000028">
    <property type="protein sequence ID" value="KAK7043582.1"/>
    <property type="molecule type" value="Genomic_DNA"/>
</dbReference>